<dbReference type="InterPro" id="IPR004408">
    <property type="entry name" value="Biotin_CoA_COase_ligase"/>
</dbReference>
<evidence type="ECO:0000256" key="1">
    <source>
        <dbReference type="ARBA" id="ARBA00022598"/>
    </source>
</evidence>
<sequence>MIQTVPETRSTSADLLARLAAGERIAEGYWLVADRQTGGRGRQGRSWLDAPGNFMGSTVVHLSPQDPAPPSLSFVAALAVYEVVLARIGNPREVQLKWPNDVLLGGAKFCGLLLEREGGSAVIGIGVNLAEAPDVADRHTRTLAEYGPAPDRDAFAAELASQFDLELGRWRQYGLEPILSRWLAAAHPLGSALSVHEPSGTRVSGAFDGLEPDGALRLRLADGTVRVIHAGDVLLEGG</sequence>
<dbReference type="EC" id="6.3.4.15" evidence="5"/>
<gene>
    <name evidence="8" type="ORF">GRI75_12040</name>
</gene>
<keyword evidence="4" id="KW-0092">Biotin</keyword>
<dbReference type="InterPro" id="IPR045864">
    <property type="entry name" value="aa-tRNA-synth_II/BPL/LPL"/>
</dbReference>
<dbReference type="GO" id="GO:0005524">
    <property type="term" value="F:ATP binding"/>
    <property type="evidence" value="ECO:0007669"/>
    <property type="project" value="UniProtKB-KW"/>
</dbReference>
<comment type="caution">
    <text evidence="8">The sequence shown here is derived from an EMBL/GenBank/DDBJ whole genome shotgun (WGS) entry which is preliminary data.</text>
</comment>
<dbReference type="CDD" id="cd16442">
    <property type="entry name" value="BPL"/>
    <property type="match status" value="1"/>
</dbReference>
<name>A0A6I4UTY2_9SPHN</name>
<dbReference type="AlphaFoldDB" id="A0A6I4UTY2"/>
<dbReference type="EMBL" id="WTYK01000007">
    <property type="protein sequence ID" value="MXP42370.1"/>
    <property type="molecule type" value="Genomic_DNA"/>
</dbReference>
<dbReference type="SUPFAM" id="SSF50037">
    <property type="entry name" value="C-terminal domain of transcriptional repressors"/>
    <property type="match status" value="1"/>
</dbReference>
<accession>A0A6I4UTY2</accession>
<dbReference type="Gene3D" id="2.30.30.100">
    <property type="match status" value="1"/>
</dbReference>
<evidence type="ECO:0000256" key="6">
    <source>
        <dbReference type="ARBA" id="ARBA00047846"/>
    </source>
</evidence>
<evidence type="ECO:0000256" key="3">
    <source>
        <dbReference type="ARBA" id="ARBA00022840"/>
    </source>
</evidence>
<dbReference type="RefSeq" id="WP_160747233.1">
    <property type="nucleotide sequence ID" value="NZ_WTYK01000007.1"/>
</dbReference>
<proteinExistence type="predicted"/>
<dbReference type="GO" id="GO:0005737">
    <property type="term" value="C:cytoplasm"/>
    <property type="evidence" value="ECO:0007669"/>
    <property type="project" value="TreeGrafter"/>
</dbReference>
<dbReference type="PANTHER" id="PTHR12835">
    <property type="entry name" value="BIOTIN PROTEIN LIGASE"/>
    <property type="match status" value="1"/>
</dbReference>
<dbReference type="SUPFAM" id="SSF55681">
    <property type="entry name" value="Class II aaRS and biotin synthetases"/>
    <property type="match status" value="1"/>
</dbReference>
<dbReference type="PANTHER" id="PTHR12835:SF5">
    <property type="entry name" value="BIOTIN--PROTEIN LIGASE"/>
    <property type="match status" value="1"/>
</dbReference>
<reference evidence="8 9" key="1">
    <citation type="submission" date="2019-12" db="EMBL/GenBank/DDBJ databases">
        <title>Genomic-based taxomic classification of the family Erythrobacteraceae.</title>
        <authorList>
            <person name="Xu L."/>
        </authorList>
    </citation>
    <scope>NUCLEOTIDE SEQUENCE [LARGE SCALE GENOMIC DNA]</scope>
    <source>
        <strain evidence="8 9">MCCC 1K02066</strain>
    </source>
</reference>
<dbReference type="InterPro" id="IPR008988">
    <property type="entry name" value="Transcriptional_repressor_C"/>
</dbReference>
<evidence type="ECO:0000313" key="9">
    <source>
        <dbReference type="Proteomes" id="UP000469159"/>
    </source>
</evidence>
<keyword evidence="3" id="KW-0067">ATP-binding</keyword>
<dbReference type="InterPro" id="IPR003142">
    <property type="entry name" value="BPL_C"/>
</dbReference>
<comment type="catalytic activity">
    <reaction evidence="6">
        <text>biotin + L-lysyl-[protein] + ATP = N(6)-biotinyl-L-lysyl-[protein] + AMP + diphosphate + H(+)</text>
        <dbReference type="Rhea" id="RHEA:11756"/>
        <dbReference type="Rhea" id="RHEA-COMP:9752"/>
        <dbReference type="Rhea" id="RHEA-COMP:10505"/>
        <dbReference type="ChEBI" id="CHEBI:15378"/>
        <dbReference type="ChEBI" id="CHEBI:29969"/>
        <dbReference type="ChEBI" id="CHEBI:30616"/>
        <dbReference type="ChEBI" id="CHEBI:33019"/>
        <dbReference type="ChEBI" id="CHEBI:57586"/>
        <dbReference type="ChEBI" id="CHEBI:83144"/>
        <dbReference type="ChEBI" id="CHEBI:456215"/>
        <dbReference type="EC" id="6.3.4.15"/>
    </reaction>
</comment>
<keyword evidence="1 8" id="KW-0436">Ligase</keyword>
<evidence type="ECO:0000256" key="4">
    <source>
        <dbReference type="ARBA" id="ARBA00023267"/>
    </source>
</evidence>
<keyword evidence="9" id="KW-1185">Reference proteome</keyword>
<protein>
    <recommendedName>
        <fullName evidence="5">biotin--[biotin carboxyl-carrier protein] ligase</fullName>
        <ecNumber evidence="5">6.3.4.15</ecNumber>
    </recommendedName>
</protein>
<dbReference type="NCBIfam" id="TIGR00121">
    <property type="entry name" value="birA_ligase"/>
    <property type="match status" value="1"/>
</dbReference>
<evidence type="ECO:0000259" key="7">
    <source>
        <dbReference type="PROSITE" id="PS51733"/>
    </source>
</evidence>
<dbReference type="OrthoDB" id="9807064at2"/>
<evidence type="ECO:0000256" key="2">
    <source>
        <dbReference type="ARBA" id="ARBA00022741"/>
    </source>
</evidence>
<dbReference type="GO" id="GO:0004077">
    <property type="term" value="F:biotin--[biotin carboxyl-carrier protein] ligase activity"/>
    <property type="evidence" value="ECO:0007669"/>
    <property type="project" value="UniProtKB-EC"/>
</dbReference>
<dbReference type="Pfam" id="PF03099">
    <property type="entry name" value="BPL_LplA_LipB"/>
    <property type="match status" value="1"/>
</dbReference>
<evidence type="ECO:0000313" key="8">
    <source>
        <dbReference type="EMBL" id="MXP42370.1"/>
    </source>
</evidence>
<dbReference type="Proteomes" id="UP000469159">
    <property type="component" value="Unassembled WGS sequence"/>
</dbReference>
<dbReference type="PROSITE" id="PS51733">
    <property type="entry name" value="BPL_LPL_CATALYTIC"/>
    <property type="match status" value="1"/>
</dbReference>
<organism evidence="8 9">
    <name type="scientific">Croceibacterium soli</name>
    <dbReference type="NCBI Taxonomy" id="1739690"/>
    <lineage>
        <taxon>Bacteria</taxon>
        <taxon>Pseudomonadati</taxon>
        <taxon>Pseudomonadota</taxon>
        <taxon>Alphaproteobacteria</taxon>
        <taxon>Sphingomonadales</taxon>
        <taxon>Erythrobacteraceae</taxon>
        <taxon>Croceibacterium</taxon>
    </lineage>
</organism>
<evidence type="ECO:0000256" key="5">
    <source>
        <dbReference type="ARBA" id="ARBA00024227"/>
    </source>
</evidence>
<dbReference type="InterPro" id="IPR004143">
    <property type="entry name" value="BPL_LPL_catalytic"/>
</dbReference>
<dbReference type="Pfam" id="PF02237">
    <property type="entry name" value="BPL_C"/>
    <property type="match status" value="1"/>
</dbReference>
<feature type="domain" description="BPL/LPL catalytic" evidence="7">
    <location>
        <begin position="3"/>
        <end position="171"/>
    </location>
</feature>
<dbReference type="Gene3D" id="3.30.930.10">
    <property type="entry name" value="Bira Bifunctional Protein, Domain 2"/>
    <property type="match status" value="1"/>
</dbReference>
<keyword evidence="2" id="KW-0547">Nucleotide-binding</keyword>